<keyword evidence="2" id="KW-1185">Reference proteome</keyword>
<gene>
    <name evidence="1" type="ORF">PAC_05024</name>
</gene>
<reference evidence="1 2" key="1">
    <citation type="submission" date="2016-03" db="EMBL/GenBank/DDBJ databases">
        <authorList>
            <person name="Ploux O."/>
        </authorList>
    </citation>
    <scope>NUCLEOTIDE SEQUENCE [LARGE SCALE GENOMIC DNA]</scope>
    <source>
        <strain evidence="1 2">UAMH 11012</strain>
    </source>
</reference>
<evidence type="ECO:0000313" key="1">
    <source>
        <dbReference type="EMBL" id="CZR55138.1"/>
    </source>
</evidence>
<evidence type="ECO:0000313" key="2">
    <source>
        <dbReference type="Proteomes" id="UP000184330"/>
    </source>
</evidence>
<proteinExistence type="predicted"/>
<dbReference type="EMBL" id="FJOG01000006">
    <property type="protein sequence ID" value="CZR55138.1"/>
    <property type="molecule type" value="Genomic_DNA"/>
</dbReference>
<protein>
    <submittedName>
        <fullName evidence="1">Uncharacterized protein</fullName>
    </submittedName>
</protein>
<name>A0A1L7WQU4_9HELO</name>
<dbReference type="AlphaFoldDB" id="A0A1L7WQU4"/>
<dbReference type="Proteomes" id="UP000184330">
    <property type="component" value="Unassembled WGS sequence"/>
</dbReference>
<organism evidence="1 2">
    <name type="scientific">Phialocephala subalpina</name>
    <dbReference type="NCBI Taxonomy" id="576137"/>
    <lineage>
        <taxon>Eukaryota</taxon>
        <taxon>Fungi</taxon>
        <taxon>Dikarya</taxon>
        <taxon>Ascomycota</taxon>
        <taxon>Pezizomycotina</taxon>
        <taxon>Leotiomycetes</taxon>
        <taxon>Helotiales</taxon>
        <taxon>Mollisiaceae</taxon>
        <taxon>Phialocephala</taxon>
        <taxon>Phialocephala fortinii species complex</taxon>
    </lineage>
</organism>
<sequence>MTAFAVPTCQNDVGHEGCSNGYHEFAVPQLVLCGRGGPARQPVRCCTLAASDDYELLDSIPQPSVRSFIHPGCLFSNGPPEDSVDPGQALRVCEGPFHSGR</sequence>
<accession>A0A1L7WQU4</accession>